<reference evidence="10 11" key="1">
    <citation type="submission" date="2015-09" db="EMBL/GenBank/DDBJ databases">
        <authorList>
            <consortium name="Pathogen Informatics"/>
        </authorList>
    </citation>
    <scope>NUCLEOTIDE SEQUENCE [LARGE SCALE GENOMIC DNA]</scope>
    <source>
        <strain evidence="10 11">2789STDY5608872</strain>
    </source>
</reference>
<dbReference type="InterPro" id="IPR013656">
    <property type="entry name" value="PAS_4"/>
</dbReference>
<dbReference type="PROSITE" id="PS50109">
    <property type="entry name" value="HIS_KIN"/>
    <property type="match status" value="1"/>
</dbReference>
<evidence type="ECO:0000259" key="9">
    <source>
        <dbReference type="PROSITE" id="PS50113"/>
    </source>
</evidence>
<dbReference type="SMART" id="SM00388">
    <property type="entry name" value="HisKA"/>
    <property type="match status" value="1"/>
</dbReference>
<evidence type="ECO:0000259" key="8">
    <source>
        <dbReference type="PROSITE" id="PS50112"/>
    </source>
</evidence>
<dbReference type="FunFam" id="1.10.287.130:FF:000001">
    <property type="entry name" value="Two-component sensor histidine kinase"/>
    <property type="match status" value="1"/>
</dbReference>
<gene>
    <name evidence="10" type="primary">barA_1</name>
    <name evidence="10" type="ORF">ERS852429_01421</name>
</gene>
<dbReference type="Gene3D" id="3.30.565.10">
    <property type="entry name" value="Histidine kinase-like ATPase, C-terminal domain"/>
    <property type="match status" value="1"/>
</dbReference>
<dbReference type="EC" id="2.7.13.3" evidence="2"/>
<dbReference type="InterPro" id="IPR005467">
    <property type="entry name" value="His_kinase_dom"/>
</dbReference>
<dbReference type="InterPro" id="IPR036890">
    <property type="entry name" value="HATPase_C_sf"/>
</dbReference>
<keyword evidence="6" id="KW-0902">Two-component regulatory system</keyword>
<organism evidence="10 11">
    <name type="scientific">Parabacteroides distasonis</name>
    <dbReference type="NCBI Taxonomy" id="823"/>
    <lineage>
        <taxon>Bacteria</taxon>
        <taxon>Pseudomonadati</taxon>
        <taxon>Bacteroidota</taxon>
        <taxon>Bacteroidia</taxon>
        <taxon>Bacteroidales</taxon>
        <taxon>Tannerellaceae</taxon>
        <taxon>Parabacteroides</taxon>
    </lineage>
</organism>
<dbReference type="InterPro" id="IPR003594">
    <property type="entry name" value="HATPase_dom"/>
</dbReference>
<dbReference type="AlphaFoldDB" id="A0A173T820"/>
<dbReference type="Proteomes" id="UP000095591">
    <property type="component" value="Unassembled WGS sequence"/>
</dbReference>
<feature type="domain" description="Histidine kinase" evidence="7">
    <location>
        <begin position="539"/>
        <end position="750"/>
    </location>
</feature>
<feature type="domain" description="PAS" evidence="8">
    <location>
        <begin position="397"/>
        <end position="469"/>
    </location>
</feature>
<dbReference type="InterPro" id="IPR000014">
    <property type="entry name" value="PAS"/>
</dbReference>
<comment type="catalytic activity">
    <reaction evidence="1">
        <text>ATP + protein L-histidine = ADP + protein N-phospho-L-histidine.</text>
        <dbReference type="EC" id="2.7.13.3"/>
    </reaction>
</comment>
<dbReference type="PROSITE" id="PS50113">
    <property type="entry name" value="PAC"/>
    <property type="match status" value="2"/>
</dbReference>
<dbReference type="Pfam" id="PF00512">
    <property type="entry name" value="HisKA"/>
    <property type="match status" value="1"/>
</dbReference>
<keyword evidence="5 10" id="KW-0418">Kinase</keyword>
<dbReference type="InterPro" id="IPR035965">
    <property type="entry name" value="PAS-like_dom_sf"/>
</dbReference>
<dbReference type="InterPro" id="IPR000700">
    <property type="entry name" value="PAS-assoc_C"/>
</dbReference>
<proteinExistence type="predicted"/>
<keyword evidence="4 10" id="KW-0808">Transferase</keyword>
<feature type="domain" description="PAC" evidence="9">
    <location>
        <begin position="80"/>
        <end position="139"/>
    </location>
</feature>
<dbReference type="PANTHER" id="PTHR43711">
    <property type="entry name" value="TWO-COMPONENT HISTIDINE KINASE"/>
    <property type="match status" value="1"/>
</dbReference>
<dbReference type="GO" id="GO:0000155">
    <property type="term" value="F:phosphorelay sensor kinase activity"/>
    <property type="evidence" value="ECO:0007669"/>
    <property type="project" value="InterPro"/>
</dbReference>
<dbReference type="SMART" id="SM00091">
    <property type="entry name" value="PAS"/>
    <property type="match status" value="2"/>
</dbReference>
<dbReference type="RefSeq" id="WP_052647270.1">
    <property type="nucleotide sequence ID" value="NZ_CDRH01000243.1"/>
</dbReference>
<dbReference type="PROSITE" id="PS50112">
    <property type="entry name" value="PAS"/>
    <property type="match status" value="1"/>
</dbReference>
<feature type="domain" description="PAC" evidence="9">
    <location>
        <begin position="336"/>
        <end position="389"/>
    </location>
</feature>
<evidence type="ECO:0000313" key="10">
    <source>
        <dbReference type="EMBL" id="CUM98145.1"/>
    </source>
</evidence>
<evidence type="ECO:0000256" key="5">
    <source>
        <dbReference type="ARBA" id="ARBA00022777"/>
    </source>
</evidence>
<dbReference type="CDD" id="cd00130">
    <property type="entry name" value="PAS"/>
    <property type="match status" value="1"/>
</dbReference>
<evidence type="ECO:0000256" key="4">
    <source>
        <dbReference type="ARBA" id="ARBA00022679"/>
    </source>
</evidence>
<dbReference type="InterPro" id="IPR036097">
    <property type="entry name" value="HisK_dim/P_sf"/>
</dbReference>
<dbReference type="SUPFAM" id="SSF55785">
    <property type="entry name" value="PYP-like sensor domain (PAS domain)"/>
    <property type="match status" value="2"/>
</dbReference>
<evidence type="ECO:0000256" key="2">
    <source>
        <dbReference type="ARBA" id="ARBA00012438"/>
    </source>
</evidence>
<dbReference type="InterPro" id="IPR050736">
    <property type="entry name" value="Sensor_HK_Regulatory"/>
</dbReference>
<dbReference type="InterPro" id="IPR004358">
    <property type="entry name" value="Sig_transdc_His_kin-like_C"/>
</dbReference>
<dbReference type="SUPFAM" id="SSF55874">
    <property type="entry name" value="ATPase domain of HSP90 chaperone/DNA topoisomerase II/histidine kinase"/>
    <property type="match status" value="1"/>
</dbReference>
<evidence type="ECO:0000256" key="1">
    <source>
        <dbReference type="ARBA" id="ARBA00000085"/>
    </source>
</evidence>
<keyword evidence="3" id="KW-0597">Phosphoprotein</keyword>
<dbReference type="SUPFAM" id="SSF47384">
    <property type="entry name" value="Homodimeric domain of signal transducing histidine kinase"/>
    <property type="match status" value="1"/>
</dbReference>
<name>A0A173T820_PARDI</name>
<dbReference type="SMART" id="SM00387">
    <property type="entry name" value="HATPase_c"/>
    <property type="match status" value="1"/>
</dbReference>
<evidence type="ECO:0000256" key="3">
    <source>
        <dbReference type="ARBA" id="ARBA00022553"/>
    </source>
</evidence>
<dbReference type="Pfam" id="PF13426">
    <property type="entry name" value="PAS_9"/>
    <property type="match status" value="1"/>
</dbReference>
<dbReference type="PANTHER" id="PTHR43711:SF31">
    <property type="entry name" value="HISTIDINE KINASE"/>
    <property type="match status" value="1"/>
</dbReference>
<accession>A0A173T820</accession>
<dbReference type="CDD" id="cd00082">
    <property type="entry name" value="HisKA"/>
    <property type="match status" value="1"/>
</dbReference>
<evidence type="ECO:0000259" key="7">
    <source>
        <dbReference type="PROSITE" id="PS50109"/>
    </source>
</evidence>
<dbReference type="Gene3D" id="3.30.450.20">
    <property type="entry name" value="PAS domain"/>
    <property type="match status" value="4"/>
</dbReference>
<dbReference type="EMBL" id="CYXP01000002">
    <property type="protein sequence ID" value="CUM98145.1"/>
    <property type="molecule type" value="Genomic_DNA"/>
</dbReference>
<sequence>MQQENKLKLLEAVYDMAPVGVEVYDKEGRLIDCNSYDLKIFGIERKEDFIRAGVTLFNNPNFTIQDLESLSKGESIQRNVVYDFDLVRSHDYYPTSKKGYIHLELKISPLVDEGHALMGYVLIMNDVSYIKQRELQLEEFNLKTELVNKICNIVLWDYDVDKHVLNAYSEDAVIPYIDISQETYLSYVHEDDKEKIRELFAKADSRELDVVHLSIRLNAPGVIGFKQIVLDGVTVRDEEGKITKYTGIRRDVSKWVELNERLLQQNKVNSLILQNINSGLIYMSADCRIQWSNLDDFASMVEKMGAHAHQPGDYCDRKQGGKCLGSDRCPMKRAIFSKEIQKDEFKYGDDAFIDFVTVPVCDDDGEIVGALLRMDDITESKKLYLELSRAKEEVSLSNRILNELIEKMPGGMSIKDADDGFRYLRANKVFCEMIGKEQSEVVGKTDFDLFDEKRAEKYRMYDLRLVEGEPIVSYEGSLVIDGVKEYWHITKSIINILNGKTVILAIMNNITKLRENIELKAAKEKAEQSDKLKSAFLANMSHEIRTPLNAIIGFSELAIEADNAEDKEQYLDIVKSNNEHLLRLISDVLDLSKIEAGFIDLKCETFDMAACFEELAQTLRLRFTNPDVVFKAINPYRGCVVRLDKNRLIQVFTNYVTNAMKFTEAGEVVMGYEYVEGHIKGYVRDTGVGIDDEKKKRLFNRFEKLNDFAQGTGLGLSICKALVEAQGGAVGADSAKGVGSTFWFSIPCEAVLE</sequence>
<dbReference type="PRINTS" id="PR00344">
    <property type="entry name" value="BCTRLSENSOR"/>
</dbReference>
<dbReference type="InterPro" id="IPR003661">
    <property type="entry name" value="HisK_dim/P_dom"/>
</dbReference>
<dbReference type="Pfam" id="PF08448">
    <property type="entry name" value="PAS_4"/>
    <property type="match status" value="1"/>
</dbReference>
<dbReference type="NCBIfam" id="TIGR00229">
    <property type="entry name" value="sensory_box"/>
    <property type="match status" value="1"/>
</dbReference>
<protein>
    <recommendedName>
        <fullName evidence="2">histidine kinase</fullName>
        <ecNumber evidence="2">2.7.13.3</ecNumber>
    </recommendedName>
</protein>
<dbReference type="Pfam" id="PF02518">
    <property type="entry name" value="HATPase_c"/>
    <property type="match status" value="1"/>
</dbReference>
<dbReference type="Gene3D" id="1.10.287.130">
    <property type="match status" value="1"/>
</dbReference>
<evidence type="ECO:0000256" key="6">
    <source>
        <dbReference type="ARBA" id="ARBA00023012"/>
    </source>
</evidence>
<evidence type="ECO:0000313" key="11">
    <source>
        <dbReference type="Proteomes" id="UP000095591"/>
    </source>
</evidence>